<evidence type="ECO:0000256" key="3">
    <source>
        <dbReference type="ARBA" id="ARBA00022475"/>
    </source>
</evidence>
<evidence type="ECO:0000256" key="6">
    <source>
        <dbReference type="ARBA" id="ARBA00023136"/>
    </source>
</evidence>
<feature type="region of interest" description="Disordered" evidence="7">
    <location>
        <begin position="711"/>
        <end position="734"/>
    </location>
</feature>
<dbReference type="SUPFAM" id="SSF82866">
    <property type="entry name" value="Multidrug efflux transporter AcrB transmembrane domain"/>
    <property type="match status" value="2"/>
</dbReference>
<dbReference type="InterPro" id="IPR004869">
    <property type="entry name" value="MMPL_dom"/>
</dbReference>
<dbReference type="AlphaFoldDB" id="A0A5C4M9Q4"/>
<proteinExistence type="inferred from homology"/>
<feature type="transmembrane region" description="Helical" evidence="8">
    <location>
        <begin position="287"/>
        <end position="308"/>
    </location>
</feature>
<dbReference type="Pfam" id="PF03176">
    <property type="entry name" value="MMPL"/>
    <property type="match status" value="2"/>
</dbReference>
<dbReference type="EMBL" id="VDFR01000224">
    <property type="protein sequence ID" value="TNC30131.1"/>
    <property type="molecule type" value="Genomic_DNA"/>
</dbReference>
<dbReference type="Proteomes" id="UP000306740">
    <property type="component" value="Unassembled WGS sequence"/>
</dbReference>
<evidence type="ECO:0000256" key="1">
    <source>
        <dbReference type="ARBA" id="ARBA00004651"/>
    </source>
</evidence>
<keyword evidence="6 8" id="KW-0472">Membrane</keyword>
<feature type="transmembrane region" description="Helical" evidence="8">
    <location>
        <begin position="589"/>
        <end position="609"/>
    </location>
</feature>
<dbReference type="InterPro" id="IPR000731">
    <property type="entry name" value="SSD"/>
</dbReference>
<feature type="transmembrane region" description="Helical" evidence="8">
    <location>
        <begin position="360"/>
        <end position="386"/>
    </location>
</feature>
<evidence type="ECO:0000313" key="10">
    <source>
        <dbReference type="EMBL" id="TNC30131.1"/>
    </source>
</evidence>
<comment type="subcellular location">
    <subcellularLocation>
        <location evidence="1">Cell membrane</location>
        <topology evidence="1">Multi-pass membrane protein</topology>
    </subcellularLocation>
</comment>
<dbReference type="GO" id="GO:0005886">
    <property type="term" value="C:plasma membrane"/>
    <property type="evidence" value="ECO:0007669"/>
    <property type="project" value="UniProtKB-SubCell"/>
</dbReference>
<feature type="transmembrane region" description="Helical" evidence="8">
    <location>
        <begin position="636"/>
        <end position="656"/>
    </location>
</feature>
<evidence type="ECO:0000256" key="2">
    <source>
        <dbReference type="ARBA" id="ARBA00010157"/>
    </source>
</evidence>
<feature type="transmembrane region" description="Helical" evidence="8">
    <location>
        <begin position="521"/>
        <end position="543"/>
    </location>
</feature>
<comment type="similarity">
    <text evidence="2">Belongs to the resistance-nodulation-cell division (RND) (TC 2.A.6) family. MmpL subfamily.</text>
</comment>
<protein>
    <submittedName>
        <fullName evidence="10">MMPL family transporter</fullName>
    </submittedName>
</protein>
<feature type="domain" description="SSD" evidence="9">
    <location>
        <begin position="201"/>
        <end position="337"/>
    </location>
</feature>
<dbReference type="PROSITE" id="PS50156">
    <property type="entry name" value="SSD"/>
    <property type="match status" value="1"/>
</dbReference>
<comment type="caution">
    <text evidence="10">The sequence shown here is derived from an EMBL/GenBank/DDBJ whole genome shotgun (WGS) entry which is preliminary data.</text>
</comment>
<sequence>MERWGRFVARRARGVLALGLLVVVAAGVYGTGVFSALSDGGFDDPGSESYRTAQLVEESVGRHGADVIAVYESRDLTVDAAPFREAVAEVVEGLPDDAVESVAVYGRPGTEGLVSEDRHATSVVVTLAGGDQDALMEAYDEVRPVLDGAAVDDGTLELSLAGQWAVFDDVSSSVSQDIARAEMISMPLVLVLSLVVFGSVVAALMPVGIGAVAVLGAFAVVRLLTTVTDVSVFALNIITLLGLGLAIDYALFVVSRFRDELAARPAGDRAAVTDAVGATMRTAGRTVLFSGLTVAVSLSALLVFPQTFLRSMAYGGIAAVLVAMAAALTLLPATLAVLGRRIEAGAMPWRRRARRPSQGWARFAHAVMARPVVSLALVTAFLLLLASPLLTASWGGVDYRVLPSDAPSRVATEKLEDDFGGATTNADVFLASTNRAEVSSYVALLGAVDGVSDVRVVESAEGGDDAEEGTLIDVGWEGTSQSAASQELVRDLRSVEAPADASIGGRSAETVDMLDGIADRLPLMVGLIVAAMLVLLFLAFGSVVLPIKAVLVNVVSISAAFGVVAWVFADGNLEGLLGFSSSGYLDGTQPILMFAILFGLSMDYEVFLLSRIREQWDATGDNEVAVATGVQKTGRIITSAALLFAVVTGAFATSGIVFIKMIGVGMLVALLVDATLVRLVMVPATMKLLGRANWWAPGPLRRWWERHGMREGGPAPRSEGAAEDGEDRTRILAE</sequence>
<keyword evidence="5 8" id="KW-1133">Transmembrane helix</keyword>
<feature type="transmembrane region" description="Helical" evidence="8">
    <location>
        <begin position="662"/>
        <end position="681"/>
    </location>
</feature>
<evidence type="ECO:0000256" key="7">
    <source>
        <dbReference type="SAM" id="MobiDB-lite"/>
    </source>
</evidence>
<dbReference type="Gene3D" id="1.20.1640.10">
    <property type="entry name" value="Multidrug efflux transporter AcrB transmembrane domain"/>
    <property type="match status" value="2"/>
</dbReference>
<reference evidence="10 11" key="1">
    <citation type="submission" date="2019-05" db="EMBL/GenBank/DDBJ databases">
        <title>Mumia sp. nov., isolated from the intestinal contents of plateau pika (Ochotona curzoniae) in the Qinghai-Tibet plateau of China.</title>
        <authorList>
            <person name="Tian Z."/>
        </authorList>
    </citation>
    <scope>NUCLEOTIDE SEQUENCE [LARGE SCALE GENOMIC DNA]</scope>
    <source>
        <strain evidence="11">527</strain>
    </source>
</reference>
<dbReference type="InterPro" id="IPR050545">
    <property type="entry name" value="Mycobact_MmpL"/>
</dbReference>
<feature type="transmembrane region" description="Helical" evidence="8">
    <location>
        <begin position="314"/>
        <end position="339"/>
    </location>
</feature>
<evidence type="ECO:0000313" key="11">
    <source>
        <dbReference type="Proteomes" id="UP000306740"/>
    </source>
</evidence>
<organism evidence="10 11">
    <name type="scientific">Mumia zhuanghuii</name>
    <dbReference type="NCBI Taxonomy" id="2585211"/>
    <lineage>
        <taxon>Bacteria</taxon>
        <taxon>Bacillati</taxon>
        <taxon>Actinomycetota</taxon>
        <taxon>Actinomycetes</taxon>
        <taxon>Propionibacteriales</taxon>
        <taxon>Nocardioidaceae</taxon>
        <taxon>Mumia</taxon>
    </lineage>
</organism>
<evidence type="ECO:0000259" key="9">
    <source>
        <dbReference type="PROSITE" id="PS50156"/>
    </source>
</evidence>
<dbReference type="RefSeq" id="WP_139107290.1">
    <property type="nucleotide sequence ID" value="NZ_VDFR01000224.1"/>
</dbReference>
<dbReference type="PANTHER" id="PTHR33406:SF11">
    <property type="entry name" value="MEMBRANE PROTEIN SCO6666-RELATED"/>
    <property type="match status" value="1"/>
</dbReference>
<accession>A0A5C4M9Q4</accession>
<evidence type="ECO:0000256" key="4">
    <source>
        <dbReference type="ARBA" id="ARBA00022692"/>
    </source>
</evidence>
<feature type="transmembrane region" description="Helical" evidence="8">
    <location>
        <begin position="183"/>
        <end position="204"/>
    </location>
</feature>
<name>A0A5C4M9Q4_9ACTN</name>
<evidence type="ECO:0000256" key="5">
    <source>
        <dbReference type="ARBA" id="ARBA00022989"/>
    </source>
</evidence>
<dbReference type="OrthoDB" id="7051771at2"/>
<feature type="transmembrane region" description="Helical" evidence="8">
    <location>
        <begin position="550"/>
        <end position="569"/>
    </location>
</feature>
<evidence type="ECO:0000256" key="8">
    <source>
        <dbReference type="SAM" id="Phobius"/>
    </source>
</evidence>
<keyword evidence="4 8" id="KW-0812">Transmembrane</keyword>
<gene>
    <name evidence="10" type="ORF">FHE65_33110</name>
</gene>
<feature type="transmembrane region" description="Helical" evidence="8">
    <location>
        <begin position="233"/>
        <end position="254"/>
    </location>
</feature>
<keyword evidence="3" id="KW-1003">Cell membrane</keyword>
<dbReference type="PANTHER" id="PTHR33406">
    <property type="entry name" value="MEMBRANE PROTEIN MJ1562-RELATED"/>
    <property type="match status" value="1"/>
</dbReference>